<dbReference type="Gene3D" id="3.90.1150.200">
    <property type="match status" value="1"/>
</dbReference>
<reference evidence="2 3" key="1">
    <citation type="submission" date="2016-12" db="EMBL/GenBank/DDBJ databases">
        <title>The draft genome sequence of Actinophytocola xinjiangensis.</title>
        <authorList>
            <person name="Wang W."/>
            <person name="Yuan L."/>
        </authorList>
    </citation>
    <scope>NUCLEOTIDE SEQUENCE [LARGE SCALE GENOMIC DNA]</scope>
    <source>
        <strain evidence="2 3">CGMCC 4.4663</strain>
    </source>
</reference>
<evidence type="ECO:0000256" key="1">
    <source>
        <dbReference type="SAM" id="MobiDB-lite"/>
    </source>
</evidence>
<keyword evidence="3" id="KW-1185">Reference proteome</keyword>
<evidence type="ECO:0000313" key="3">
    <source>
        <dbReference type="Proteomes" id="UP000185696"/>
    </source>
</evidence>
<feature type="region of interest" description="Disordered" evidence="1">
    <location>
        <begin position="1"/>
        <end position="40"/>
    </location>
</feature>
<proteinExistence type="predicted"/>
<comment type="caution">
    <text evidence="2">The sequence shown here is derived from an EMBL/GenBank/DDBJ whole genome shotgun (WGS) entry which is preliminary data.</text>
</comment>
<feature type="compositionally biased region" description="Basic and acidic residues" evidence="1">
    <location>
        <begin position="1"/>
        <end position="22"/>
    </location>
</feature>
<protein>
    <recommendedName>
        <fullName evidence="4">YdhG-like domain-containing protein</fullName>
    </recommendedName>
</protein>
<dbReference type="SUPFAM" id="SSF159888">
    <property type="entry name" value="YdhG-like"/>
    <property type="match status" value="1"/>
</dbReference>
<organism evidence="2 3">
    <name type="scientific">Actinophytocola xinjiangensis</name>
    <dbReference type="NCBI Taxonomy" id="485602"/>
    <lineage>
        <taxon>Bacteria</taxon>
        <taxon>Bacillati</taxon>
        <taxon>Actinomycetota</taxon>
        <taxon>Actinomycetes</taxon>
        <taxon>Pseudonocardiales</taxon>
        <taxon>Pseudonocardiaceae</taxon>
    </lineage>
</organism>
<dbReference type="EMBL" id="MSIF01000002">
    <property type="protein sequence ID" value="OLF13181.1"/>
    <property type="molecule type" value="Genomic_DNA"/>
</dbReference>
<dbReference type="OrthoDB" id="32458at2"/>
<evidence type="ECO:0008006" key="4">
    <source>
        <dbReference type="Google" id="ProtNLM"/>
    </source>
</evidence>
<dbReference type="AlphaFoldDB" id="A0A7Z0WRL9"/>
<accession>A0A7Z0WRL9</accession>
<gene>
    <name evidence="2" type="ORF">BLA60_06270</name>
</gene>
<dbReference type="Proteomes" id="UP000185696">
    <property type="component" value="Unassembled WGS sequence"/>
</dbReference>
<name>A0A7Z0WRL9_9PSEU</name>
<evidence type="ECO:0000313" key="2">
    <source>
        <dbReference type="EMBL" id="OLF13181.1"/>
    </source>
</evidence>
<sequence>MADKNYEGFSTEERAAMKDHAKELKKKATRNPAKAREDGTRDVLARIAEMGDADRELAQRIHEIVTTNAPELVPRLWYGMVAYSREGKVLCHFQDSAKFKTRYATFTFADNASLDDGDLWPVSFAITSMTPKTEATLATLVTKATA</sequence>
<dbReference type="RefSeq" id="WP_075132088.1">
    <property type="nucleotide sequence ID" value="NZ_MSIF01000002.1"/>
</dbReference>